<evidence type="ECO:0000256" key="1">
    <source>
        <dbReference type="SAM" id="Phobius"/>
    </source>
</evidence>
<protein>
    <submittedName>
        <fullName evidence="2">Uncharacterized protein</fullName>
    </submittedName>
</protein>
<keyword evidence="3" id="KW-1185">Reference proteome</keyword>
<keyword evidence="1" id="KW-1133">Transmembrane helix</keyword>
<comment type="caution">
    <text evidence="2">The sequence shown here is derived from an EMBL/GenBank/DDBJ whole genome shotgun (WGS) entry which is preliminary data.</text>
</comment>
<name>A0AAV5K090_9ROSI</name>
<evidence type="ECO:0000313" key="2">
    <source>
        <dbReference type="EMBL" id="GKV16526.1"/>
    </source>
</evidence>
<dbReference type="Gene3D" id="3.90.550.50">
    <property type="match status" value="1"/>
</dbReference>
<dbReference type="Pfam" id="PF04646">
    <property type="entry name" value="DUF604"/>
    <property type="match status" value="1"/>
</dbReference>
<sequence length="518" mass="59178">MDNLFHFSKSHTFNFSILISINFFLYLATASACTIDAVPMQQSFNNLSLVMLCKSVAISGLVLFVFYTFLYGFPSKDASTLFGQFELKWSASSIPSSSPVNSPTNISHIMFVLVGSLKTWKHRKPYIEAWWRPNQTRGNIFLDFPPSPELLPWPSSSPPFIVNEDVAKLRVFHKLKSPIQVRLFRSILDAFRLQHNKDVRWYVMVDDDSLVFVDNLVEVLSKYDHTEYHYIGTNSECIKSNFYFSFDMGFGGAGYALSYPLVEALVPTIDECIERYPYMMVSDYLCSSCLADLGVHLTQEKGFHQIDLHGDISGLLSSHPQSPLLTLHHFDTIHPLFPSKNRYESITKLMEAAKVDQSRLLQQTICYHKASNWSFSVSWGYSAYIYENIIPRSILRKPHETFVPWQRSTPPFYMFNTRWPWPPKDPCEAPHVFFLDSIEKLAKNIVLTTYNRTSPRNLPPCSLSGNHSADAITQIRVLFEAILSKEAGKIECCDVEYVAGMKVAEIKLRGCRKGEVIA</sequence>
<accession>A0AAV5K090</accession>
<feature type="transmembrane region" description="Helical" evidence="1">
    <location>
        <begin position="12"/>
        <end position="35"/>
    </location>
</feature>
<dbReference type="AlphaFoldDB" id="A0AAV5K090"/>
<dbReference type="InterPro" id="IPR006740">
    <property type="entry name" value="DUF604"/>
</dbReference>
<organism evidence="2 3">
    <name type="scientific">Rubroshorea leprosula</name>
    <dbReference type="NCBI Taxonomy" id="152421"/>
    <lineage>
        <taxon>Eukaryota</taxon>
        <taxon>Viridiplantae</taxon>
        <taxon>Streptophyta</taxon>
        <taxon>Embryophyta</taxon>
        <taxon>Tracheophyta</taxon>
        <taxon>Spermatophyta</taxon>
        <taxon>Magnoliopsida</taxon>
        <taxon>eudicotyledons</taxon>
        <taxon>Gunneridae</taxon>
        <taxon>Pentapetalae</taxon>
        <taxon>rosids</taxon>
        <taxon>malvids</taxon>
        <taxon>Malvales</taxon>
        <taxon>Dipterocarpaceae</taxon>
        <taxon>Rubroshorea</taxon>
    </lineage>
</organism>
<reference evidence="2 3" key="1">
    <citation type="journal article" date="2021" name="Commun. Biol.">
        <title>The genome of Shorea leprosula (Dipterocarpaceae) highlights the ecological relevance of drought in aseasonal tropical rainforests.</title>
        <authorList>
            <person name="Ng K.K.S."/>
            <person name="Kobayashi M.J."/>
            <person name="Fawcett J.A."/>
            <person name="Hatakeyama M."/>
            <person name="Paape T."/>
            <person name="Ng C.H."/>
            <person name="Ang C.C."/>
            <person name="Tnah L.H."/>
            <person name="Lee C.T."/>
            <person name="Nishiyama T."/>
            <person name="Sese J."/>
            <person name="O'Brien M.J."/>
            <person name="Copetti D."/>
            <person name="Mohd Noor M.I."/>
            <person name="Ong R.C."/>
            <person name="Putra M."/>
            <person name="Sireger I.Z."/>
            <person name="Indrioko S."/>
            <person name="Kosugi Y."/>
            <person name="Izuno A."/>
            <person name="Isagi Y."/>
            <person name="Lee S.L."/>
            <person name="Shimizu K.K."/>
        </authorList>
    </citation>
    <scope>NUCLEOTIDE SEQUENCE [LARGE SCALE GENOMIC DNA]</scope>
    <source>
        <strain evidence="2">214</strain>
    </source>
</reference>
<dbReference type="Proteomes" id="UP001054252">
    <property type="component" value="Unassembled WGS sequence"/>
</dbReference>
<feature type="transmembrane region" description="Helical" evidence="1">
    <location>
        <begin position="47"/>
        <end position="70"/>
    </location>
</feature>
<keyword evidence="1" id="KW-0472">Membrane</keyword>
<dbReference type="EMBL" id="BPVZ01000046">
    <property type="protein sequence ID" value="GKV16526.1"/>
    <property type="molecule type" value="Genomic_DNA"/>
</dbReference>
<gene>
    <name evidence="2" type="ORF">SLEP1_g27157</name>
</gene>
<keyword evidence="1" id="KW-0812">Transmembrane</keyword>
<proteinExistence type="predicted"/>
<dbReference type="PANTHER" id="PTHR10811">
    <property type="entry name" value="FRINGE-RELATED"/>
    <property type="match status" value="1"/>
</dbReference>
<evidence type="ECO:0000313" key="3">
    <source>
        <dbReference type="Proteomes" id="UP001054252"/>
    </source>
</evidence>